<organism evidence="2 3">
    <name type="scientific">Rotaria sordida</name>
    <dbReference type="NCBI Taxonomy" id="392033"/>
    <lineage>
        <taxon>Eukaryota</taxon>
        <taxon>Metazoa</taxon>
        <taxon>Spiralia</taxon>
        <taxon>Gnathifera</taxon>
        <taxon>Rotifera</taxon>
        <taxon>Eurotatoria</taxon>
        <taxon>Bdelloidea</taxon>
        <taxon>Philodinida</taxon>
        <taxon>Philodinidae</taxon>
        <taxon>Rotaria</taxon>
    </lineage>
</organism>
<name>A0A818U0F7_9BILA</name>
<gene>
    <name evidence="2" type="ORF">FNK824_LOCUS8197</name>
</gene>
<protein>
    <submittedName>
        <fullName evidence="2">Uncharacterized protein</fullName>
    </submittedName>
</protein>
<comment type="caution">
    <text evidence="2">The sequence shown here is derived from an EMBL/GenBank/DDBJ whole genome shotgun (WGS) entry which is preliminary data.</text>
</comment>
<proteinExistence type="predicted"/>
<accession>A0A818U0F7</accession>
<feature type="compositionally biased region" description="Polar residues" evidence="1">
    <location>
        <begin position="25"/>
        <end position="34"/>
    </location>
</feature>
<sequence>MSLPTNIVNNYNVHISCIGKNVRNRSNGSKNICQRRSSSNRSSSDNSLKMIKNVIDRSYDSNNIHRCRSSSNGSLSDNSLKMIKNVINRSYGTNNIRRHRSSSNNNSLKINKNLGNHSNGSNNIRRRRSSSNRSSSDDSLKMIKVSIDHIKFKFSLYFNGSIILYNLNDIYLPIRLEIYAHDQDY</sequence>
<dbReference type="AlphaFoldDB" id="A0A818U0F7"/>
<feature type="compositionally biased region" description="Low complexity" evidence="1">
    <location>
        <begin position="35"/>
        <end position="47"/>
    </location>
</feature>
<evidence type="ECO:0000313" key="2">
    <source>
        <dbReference type="EMBL" id="CAF3686239.1"/>
    </source>
</evidence>
<feature type="region of interest" description="Disordered" evidence="1">
    <location>
        <begin position="25"/>
        <end position="48"/>
    </location>
</feature>
<dbReference type="EMBL" id="CAJOBE010000800">
    <property type="protein sequence ID" value="CAF3686239.1"/>
    <property type="molecule type" value="Genomic_DNA"/>
</dbReference>
<evidence type="ECO:0000313" key="3">
    <source>
        <dbReference type="Proteomes" id="UP000663874"/>
    </source>
</evidence>
<feature type="region of interest" description="Disordered" evidence="1">
    <location>
        <begin position="91"/>
        <end position="138"/>
    </location>
</feature>
<feature type="non-terminal residue" evidence="2">
    <location>
        <position position="1"/>
    </location>
</feature>
<dbReference type="Proteomes" id="UP000663874">
    <property type="component" value="Unassembled WGS sequence"/>
</dbReference>
<feature type="compositionally biased region" description="Low complexity" evidence="1">
    <location>
        <begin position="102"/>
        <end position="123"/>
    </location>
</feature>
<reference evidence="2" key="1">
    <citation type="submission" date="2021-02" db="EMBL/GenBank/DDBJ databases">
        <authorList>
            <person name="Nowell W R."/>
        </authorList>
    </citation>
    <scope>NUCLEOTIDE SEQUENCE</scope>
</reference>
<evidence type="ECO:0000256" key="1">
    <source>
        <dbReference type="SAM" id="MobiDB-lite"/>
    </source>
</evidence>